<evidence type="ECO:0000256" key="2">
    <source>
        <dbReference type="SAM" id="Phobius"/>
    </source>
</evidence>
<feature type="transmembrane region" description="Helical" evidence="2">
    <location>
        <begin position="32"/>
        <end position="52"/>
    </location>
</feature>
<dbReference type="RefSeq" id="WP_340603144.1">
    <property type="nucleotide sequence ID" value="NZ_JBBMXV010000002.1"/>
</dbReference>
<evidence type="ECO:0000313" key="3">
    <source>
        <dbReference type="EMBL" id="MFC6904630.1"/>
    </source>
</evidence>
<dbReference type="Proteomes" id="UP001596312">
    <property type="component" value="Unassembled WGS sequence"/>
</dbReference>
<gene>
    <name evidence="3" type="ORF">ACFQGH_05390</name>
</gene>
<evidence type="ECO:0000313" key="4">
    <source>
        <dbReference type="Proteomes" id="UP001596312"/>
    </source>
</evidence>
<feature type="transmembrane region" description="Helical" evidence="2">
    <location>
        <begin position="58"/>
        <end position="77"/>
    </location>
</feature>
<keyword evidence="2" id="KW-0472">Membrane</keyword>
<name>A0ABD5V3K2_9EURY</name>
<dbReference type="EMBL" id="JBHSXQ010000002">
    <property type="protein sequence ID" value="MFC6904630.1"/>
    <property type="molecule type" value="Genomic_DNA"/>
</dbReference>
<dbReference type="AlphaFoldDB" id="A0ABD5V3K2"/>
<protein>
    <submittedName>
        <fullName evidence="3">Uncharacterized protein</fullName>
    </submittedName>
</protein>
<evidence type="ECO:0000256" key="1">
    <source>
        <dbReference type="SAM" id="MobiDB-lite"/>
    </source>
</evidence>
<feature type="compositionally biased region" description="Acidic residues" evidence="1">
    <location>
        <begin position="15"/>
        <end position="27"/>
    </location>
</feature>
<comment type="caution">
    <text evidence="3">The sequence shown here is derived from an EMBL/GenBank/DDBJ whole genome shotgun (WGS) entry which is preliminary data.</text>
</comment>
<organism evidence="3 4">
    <name type="scientific">Halalkalicoccus tibetensis</name>
    <dbReference type="NCBI Taxonomy" id="175632"/>
    <lineage>
        <taxon>Archaea</taxon>
        <taxon>Methanobacteriati</taxon>
        <taxon>Methanobacteriota</taxon>
        <taxon>Stenosarchaea group</taxon>
        <taxon>Halobacteria</taxon>
        <taxon>Halobacteriales</taxon>
        <taxon>Halococcaceae</taxon>
        <taxon>Halalkalicoccus</taxon>
    </lineage>
</organism>
<reference evidence="3 4" key="1">
    <citation type="journal article" date="2019" name="Int. J. Syst. Evol. Microbiol.">
        <title>The Global Catalogue of Microorganisms (GCM) 10K type strain sequencing project: providing services to taxonomists for standard genome sequencing and annotation.</title>
        <authorList>
            <consortium name="The Broad Institute Genomics Platform"/>
            <consortium name="The Broad Institute Genome Sequencing Center for Infectious Disease"/>
            <person name="Wu L."/>
            <person name="Ma J."/>
        </authorList>
    </citation>
    <scope>NUCLEOTIDE SEQUENCE [LARGE SCALE GENOMIC DNA]</scope>
    <source>
        <strain evidence="3 4">CGMCC 1.3240</strain>
    </source>
</reference>
<keyword evidence="2" id="KW-0812">Transmembrane</keyword>
<feature type="region of interest" description="Disordered" evidence="1">
    <location>
        <begin position="1"/>
        <end position="28"/>
    </location>
</feature>
<proteinExistence type="predicted"/>
<keyword evidence="2" id="KW-1133">Transmembrane helix</keyword>
<accession>A0ABD5V3K2</accession>
<sequence>MGANAENERAGQGEANDEGGEGEDEETGPAGMLLSIALLDLLLFGLAAYAFSVGEPTAGAGVLGLAILLTGVDLLLYRRGSS</sequence>
<feature type="compositionally biased region" description="Basic and acidic residues" evidence="1">
    <location>
        <begin position="1"/>
        <end position="11"/>
    </location>
</feature>
<keyword evidence="4" id="KW-1185">Reference proteome</keyword>